<keyword evidence="8 9" id="KW-0175">Coiled coil</keyword>
<dbReference type="Gene3D" id="3.30.60.20">
    <property type="match status" value="1"/>
</dbReference>
<feature type="coiled-coil region" evidence="9">
    <location>
        <begin position="1418"/>
        <end position="1487"/>
    </location>
</feature>
<feature type="compositionally biased region" description="Polar residues" evidence="10">
    <location>
        <begin position="1612"/>
        <end position="1621"/>
    </location>
</feature>
<evidence type="ECO:0000256" key="9">
    <source>
        <dbReference type="SAM" id="Coils"/>
    </source>
</evidence>
<evidence type="ECO:0000256" key="2">
    <source>
        <dbReference type="ARBA" id="ARBA00022490"/>
    </source>
</evidence>
<gene>
    <name evidence="15" type="primary">ARHGEF28</name>
</gene>
<dbReference type="InterPro" id="IPR041020">
    <property type="entry name" value="PH_16"/>
</dbReference>
<keyword evidence="3" id="KW-0597">Phosphoprotein</keyword>
<comment type="subcellular location">
    <subcellularLocation>
        <location evidence="1">Cytoplasm</location>
    </subcellularLocation>
</comment>
<feature type="domain" description="DH" evidence="12">
    <location>
        <begin position="812"/>
        <end position="1007"/>
    </location>
</feature>
<dbReference type="Pfam" id="PF00621">
    <property type="entry name" value="RhoGEF"/>
    <property type="match status" value="1"/>
</dbReference>
<feature type="region of interest" description="Disordered" evidence="10">
    <location>
        <begin position="467"/>
        <end position="487"/>
    </location>
</feature>
<feature type="region of interest" description="Disordered" evidence="10">
    <location>
        <begin position="1604"/>
        <end position="1631"/>
    </location>
</feature>
<dbReference type="InterPro" id="IPR011993">
    <property type="entry name" value="PH-like_dom_sf"/>
</dbReference>
<evidence type="ECO:0000259" key="12">
    <source>
        <dbReference type="PROSITE" id="PS50010"/>
    </source>
</evidence>
<feature type="domain" description="Phorbol-ester/DAG-type" evidence="13">
    <location>
        <begin position="615"/>
        <end position="662"/>
    </location>
</feature>
<dbReference type="Gene3D" id="2.30.29.30">
    <property type="entry name" value="Pleckstrin-homology domain (PH domain)/Phosphotyrosine-binding domain (PTB)"/>
    <property type="match status" value="1"/>
</dbReference>
<dbReference type="SMART" id="SM00109">
    <property type="entry name" value="C1"/>
    <property type="match status" value="1"/>
</dbReference>
<dbReference type="InterPro" id="IPR002219">
    <property type="entry name" value="PKC_DAG/PE"/>
</dbReference>
<feature type="region of interest" description="Disordered" evidence="10">
    <location>
        <begin position="285"/>
        <end position="310"/>
    </location>
</feature>
<organism evidence="14 15">
    <name type="scientific">Odocoileus virginianus</name>
    <name type="common">White-tailed deer</name>
    <dbReference type="NCBI Taxonomy" id="9874"/>
    <lineage>
        <taxon>Eukaryota</taxon>
        <taxon>Metazoa</taxon>
        <taxon>Chordata</taxon>
        <taxon>Craniata</taxon>
        <taxon>Vertebrata</taxon>
        <taxon>Euteleostomi</taxon>
        <taxon>Mammalia</taxon>
        <taxon>Eutheria</taxon>
        <taxon>Laurasiatheria</taxon>
        <taxon>Artiodactyla</taxon>
        <taxon>Ruminantia</taxon>
        <taxon>Pecora</taxon>
        <taxon>Cervidae</taxon>
        <taxon>Odocoileinae</taxon>
        <taxon>Odocoileus</taxon>
    </lineage>
</organism>
<dbReference type="InterPro" id="IPR036770">
    <property type="entry name" value="Ankyrin_rpt-contain_sf"/>
</dbReference>
<dbReference type="InterPro" id="IPR035899">
    <property type="entry name" value="DBL_dom_sf"/>
</dbReference>
<feature type="region of interest" description="Disordered" evidence="10">
    <location>
        <begin position="717"/>
        <end position="765"/>
    </location>
</feature>
<feature type="domain" description="PH" evidence="11">
    <location>
        <begin position="1049"/>
        <end position="1151"/>
    </location>
</feature>
<evidence type="ECO:0000256" key="6">
    <source>
        <dbReference type="ARBA" id="ARBA00022771"/>
    </source>
</evidence>
<dbReference type="Gene3D" id="1.20.900.10">
    <property type="entry name" value="Dbl homology (DH) domain"/>
    <property type="match status" value="1"/>
</dbReference>
<evidence type="ECO:0000256" key="7">
    <source>
        <dbReference type="ARBA" id="ARBA00022833"/>
    </source>
</evidence>
<dbReference type="SMART" id="SM00233">
    <property type="entry name" value="PH"/>
    <property type="match status" value="1"/>
</dbReference>
<evidence type="ECO:0000256" key="5">
    <source>
        <dbReference type="ARBA" id="ARBA00022723"/>
    </source>
</evidence>
<dbReference type="PANTHER" id="PTHR13944">
    <property type="entry name" value="AGAP007712-PA"/>
    <property type="match status" value="1"/>
</dbReference>
<accession>A0ABM4IYL5</accession>
<evidence type="ECO:0000259" key="13">
    <source>
        <dbReference type="PROSITE" id="PS50081"/>
    </source>
</evidence>
<sequence length="1666" mass="186854">MELNCSEVPLYGQMTVCAKFGKNVYLPKDAEFYFIYNGSHQRHIVIAERTEDNVLQSSVPGHGLQETVTVSVCLCSEGYSPVTMGSDSVTYVDNMACRLARLLVTQADRLTASSHQTLLTPFALTAGALPALDEELVLALTHLELPLGWTVLGNSSLEVSLHRESLLHLAVRWGLTKLSQLLLCLPGGVQALTLPNEEGATPLDLALRGGHSKLVEDITNFQGRCSPSFSRLQLSEDASLRYIHSSETLTLTLNHTAEHLLEADIKLFRKYFWDRAFLIKALEEQETTSEEKPDMPSSAAETEEDRSFDALKKSKHPPTFLAAGQLSDMLNGGDEVYANCMVIDQVGDLDINYINIEGIPANTCLESMGSSLGPESSKPILPTEASAGTYPPNKNTEVTSHTEAQASFISSSSSYASNLNLSFGLHGFEKEQSRLKKRSSSLDALDADSEGEGCSEQLLNRYTPACPSSSRAGITSGDELDSFETSTEPDFNISRTESFSLSSNLQLKESLFSGIRSRSYSCSSPKISLGKTRLIRDFTVCNSVEEQRAYSLPEPPREKRIQEEEWDKYIIPAKSESEKYKVSRTFSFLMNRMTSPRNKSKTKGKDAKDKEKLTRHQFVPGTFSGVLQCLVCDKTLLGKESFQCSNCNGNVHKVCKDAAPPCTKKFQEKYNKNKPQTILGNSSFRDVPSPGLSLHPSSSMPIGLPTGRKEVAGQVHPLSRSVPGPTVESFRRPGASLDSENDGSAWRSRSHSDELFQPMGSSPSTDSFLTEDVVDSCLWSDLSSDAQEFEAESWSLVVDPSFCSRQEKDVIQRQDVIFELMQTEMHHIQTLFIMSEIFRKGMKEELQLDHSTVDKIFPCLDELLEIHKHFFYSMKERRQESCVGNDRNFIINRIGDILVQQFSEENANKMKKIYGEFCSHHKEAVSLFKELQQNKKFQNFIKLRNSNLLARRRGIPECILLVTQRITKYPVLVERILQYTKESTEEQKDLCKALCLIKDMIAAVDLKVSEYEKKQKWLEILNKIENKTYTKLKNGHVFRKQALMSKERTLLYDGLVYWKTATGRFKDILALLLTDVLLFLQEKDQKYIFAAVDQKPSVISLQKLIAREVANEERGMFLISASSAGPEMYEIHTNSKEERNIWMRRIQQAVESCPEEEGGRTSESDEERKKAEARAAKIQQCQEILSNQDQQICTYLEEKLHIYAKLGELSGYEDVHLEPHLLIKPDPGEPPQAASLLAAALKEAESLQVAVKASQMSDACQSAEEGCGEPALPDVLTSQDAPGPSTASLVTEGTGGRGCWDVDAGTQGVGTDLAVSDAGEKVECRSFPGSLQSEIIQAIQNLTRLLYSLQAALTIQDSHIEIHRLVLRQRESLAPGPAFRGSPFQDQEKSRSLEKQREELADTHKLQLQFQQDQQRWLRRCDLQQREQEARASRLQERERECRAQEELLLGSRGELDQQLQEYQQSLERLREGQRLVERERERMRAQQSLLRRWKHGRQSSLPAAFSPGTLEVMELNRSETLCHENSFFINEALVQMSLNPLNKATPPDFHQDAAYPPGISHSDLVRTSENQVDLKMDVSQPSDVNHELWIAAGACHQIPPLHQSSKDSCKNDLNVSQTASPPLHDANSHGPRLQTFIAEEKLSLQTVTRQDGETGNGAEENIVYL</sequence>
<feature type="region of interest" description="Disordered" evidence="10">
    <location>
        <begin position="1152"/>
        <end position="1171"/>
    </location>
</feature>
<dbReference type="PANTHER" id="PTHR13944:SF22">
    <property type="entry name" value="RHO GUANINE NUCLEOTIDE EXCHANGE FACTOR 28"/>
    <property type="match status" value="1"/>
</dbReference>
<reference evidence="14" key="1">
    <citation type="journal article" date="2022" name="J. Hered.">
        <title>A De Novo Chromosome-Level Genome Assembly of the White-Tailed Deer, Odocoileus Virginianus.</title>
        <authorList>
            <person name="London E.W."/>
            <person name="Roca A.L."/>
            <person name="Novakofski J.E."/>
            <person name="Mateus-Pinilla N.E."/>
        </authorList>
    </citation>
    <scope>NUCLEOTIDE SEQUENCE [LARGE SCALE GENOMIC DNA]</scope>
</reference>
<keyword evidence="5" id="KW-0479">Metal-binding</keyword>
<dbReference type="CDD" id="cd00160">
    <property type="entry name" value="RhoGEF"/>
    <property type="match status" value="1"/>
</dbReference>
<keyword evidence="14" id="KW-1185">Reference proteome</keyword>
<dbReference type="CDD" id="cd20876">
    <property type="entry name" value="C1_p190RhoGEF"/>
    <property type="match status" value="1"/>
</dbReference>
<dbReference type="SUPFAM" id="SSF48065">
    <property type="entry name" value="DBL homology domain (DH-domain)"/>
    <property type="match status" value="1"/>
</dbReference>
<dbReference type="Pfam" id="PF00130">
    <property type="entry name" value="C1_1"/>
    <property type="match status" value="1"/>
</dbReference>
<protein>
    <submittedName>
        <fullName evidence="15">Rho guanine nucleotide exchange factor 28 isoform X2</fullName>
    </submittedName>
</protein>
<keyword evidence="4" id="KW-0344">Guanine-nucleotide releasing factor</keyword>
<dbReference type="SUPFAM" id="SSF57889">
    <property type="entry name" value="Cysteine-rich domain"/>
    <property type="match status" value="1"/>
</dbReference>
<evidence type="ECO:0000256" key="1">
    <source>
        <dbReference type="ARBA" id="ARBA00004496"/>
    </source>
</evidence>
<dbReference type="PROSITE" id="PS50003">
    <property type="entry name" value="PH_DOMAIN"/>
    <property type="match status" value="1"/>
</dbReference>
<feature type="compositionally biased region" description="Basic and acidic residues" evidence="10">
    <location>
        <begin position="1157"/>
        <end position="1171"/>
    </location>
</feature>
<reference evidence="15" key="2">
    <citation type="submission" date="2025-08" db="UniProtKB">
        <authorList>
            <consortium name="RefSeq"/>
        </authorList>
    </citation>
    <scope>IDENTIFICATION</scope>
    <source>
        <tissue evidence="15">Tongue muscle</tissue>
    </source>
</reference>
<dbReference type="SUPFAM" id="SSF50729">
    <property type="entry name" value="PH domain-like"/>
    <property type="match status" value="1"/>
</dbReference>
<dbReference type="GeneID" id="110126050"/>
<dbReference type="InterPro" id="IPR001849">
    <property type="entry name" value="PH_domain"/>
</dbReference>
<dbReference type="InterPro" id="IPR051632">
    <property type="entry name" value="Rho_GEF"/>
</dbReference>
<dbReference type="PROSITE" id="PS00479">
    <property type="entry name" value="ZF_DAG_PE_1"/>
    <property type="match status" value="1"/>
</dbReference>
<proteinExistence type="predicted"/>
<evidence type="ECO:0000256" key="3">
    <source>
        <dbReference type="ARBA" id="ARBA00022553"/>
    </source>
</evidence>
<evidence type="ECO:0000256" key="8">
    <source>
        <dbReference type="ARBA" id="ARBA00023054"/>
    </source>
</evidence>
<keyword evidence="6" id="KW-0863">Zinc-finger</keyword>
<dbReference type="PROSITE" id="PS50010">
    <property type="entry name" value="DH_2"/>
    <property type="match status" value="1"/>
</dbReference>
<dbReference type="RefSeq" id="XP_070332912.1">
    <property type="nucleotide sequence ID" value="XM_070476811.1"/>
</dbReference>
<keyword evidence="7" id="KW-0862">Zinc</keyword>
<dbReference type="InterPro" id="IPR046349">
    <property type="entry name" value="C1-like_sf"/>
</dbReference>
<name>A0ABM4IYL5_ODOVR</name>
<dbReference type="Proteomes" id="UP001652640">
    <property type="component" value="Chromosome 14"/>
</dbReference>
<evidence type="ECO:0000259" key="11">
    <source>
        <dbReference type="PROSITE" id="PS50003"/>
    </source>
</evidence>
<dbReference type="SMART" id="SM00325">
    <property type="entry name" value="RhoGEF"/>
    <property type="match status" value="1"/>
</dbReference>
<dbReference type="PROSITE" id="PS50081">
    <property type="entry name" value="ZF_DAG_PE_2"/>
    <property type="match status" value="1"/>
</dbReference>
<evidence type="ECO:0000256" key="4">
    <source>
        <dbReference type="ARBA" id="ARBA00022658"/>
    </source>
</evidence>
<keyword evidence="2" id="KW-0963">Cytoplasm</keyword>
<dbReference type="SUPFAM" id="SSF48403">
    <property type="entry name" value="Ankyrin repeat"/>
    <property type="match status" value="1"/>
</dbReference>
<dbReference type="Pfam" id="PF17838">
    <property type="entry name" value="PH_16"/>
    <property type="match status" value="1"/>
</dbReference>
<evidence type="ECO:0000256" key="10">
    <source>
        <dbReference type="SAM" id="MobiDB-lite"/>
    </source>
</evidence>
<evidence type="ECO:0000313" key="14">
    <source>
        <dbReference type="Proteomes" id="UP001652640"/>
    </source>
</evidence>
<evidence type="ECO:0000313" key="15">
    <source>
        <dbReference type="RefSeq" id="XP_070332912.1"/>
    </source>
</evidence>
<dbReference type="InterPro" id="IPR000219">
    <property type="entry name" value="DH_dom"/>
</dbReference>